<gene>
    <name evidence="4" type="ORF">POSPLADRAFT_1182116</name>
</gene>
<feature type="domain" description="C2H2-type" evidence="3">
    <location>
        <begin position="246"/>
        <end position="276"/>
    </location>
</feature>
<feature type="compositionally biased region" description="Basic and acidic residues" evidence="2">
    <location>
        <begin position="291"/>
        <end position="303"/>
    </location>
</feature>
<reference evidence="4 5" key="1">
    <citation type="submission" date="2017-04" db="EMBL/GenBank/DDBJ databases">
        <title>Genome Sequence of the Model Brown-Rot Fungus Postia placenta SB12.</title>
        <authorList>
            <consortium name="DOE Joint Genome Institute"/>
            <person name="Gaskell J."/>
            <person name="Kersten P."/>
            <person name="Larrondo L.F."/>
            <person name="Canessa P."/>
            <person name="Martinez D."/>
            <person name="Hibbett D."/>
            <person name="Schmoll M."/>
            <person name="Kubicek C.P."/>
            <person name="Martinez A.T."/>
            <person name="Yadav J."/>
            <person name="Master E."/>
            <person name="Magnuson J.K."/>
            <person name="James T."/>
            <person name="Yaver D."/>
            <person name="Berka R."/>
            <person name="Labutti K."/>
            <person name="Lipzen A."/>
            <person name="Aerts A."/>
            <person name="Barry K."/>
            <person name="Henrissat B."/>
            <person name="Blanchette R."/>
            <person name="Grigoriev I."/>
            <person name="Cullen D."/>
        </authorList>
    </citation>
    <scope>NUCLEOTIDE SEQUENCE [LARGE SCALE GENOMIC DNA]</scope>
    <source>
        <strain evidence="4 5">MAD-698-R-SB12</strain>
    </source>
</reference>
<evidence type="ECO:0000256" key="2">
    <source>
        <dbReference type="SAM" id="MobiDB-lite"/>
    </source>
</evidence>
<feature type="compositionally biased region" description="Basic residues" evidence="2">
    <location>
        <begin position="353"/>
        <end position="369"/>
    </location>
</feature>
<feature type="compositionally biased region" description="Basic and acidic residues" evidence="2">
    <location>
        <begin position="30"/>
        <end position="39"/>
    </location>
</feature>
<evidence type="ECO:0000259" key="3">
    <source>
        <dbReference type="PROSITE" id="PS50157"/>
    </source>
</evidence>
<feature type="compositionally biased region" description="Gly residues" evidence="2">
    <location>
        <begin position="338"/>
        <end position="352"/>
    </location>
</feature>
<dbReference type="OrthoDB" id="654211at2759"/>
<organism evidence="4 5">
    <name type="scientific">Postia placenta MAD-698-R-SB12</name>
    <dbReference type="NCBI Taxonomy" id="670580"/>
    <lineage>
        <taxon>Eukaryota</taxon>
        <taxon>Fungi</taxon>
        <taxon>Dikarya</taxon>
        <taxon>Basidiomycota</taxon>
        <taxon>Agaricomycotina</taxon>
        <taxon>Agaricomycetes</taxon>
        <taxon>Polyporales</taxon>
        <taxon>Adustoporiaceae</taxon>
        <taxon>Rhodonia</taxon>
    </lineage>
</organism>
<evidence type="ECO:0000313" key="4">
    <source>
        <dbReference type="EMBL" id="OSX60944.1"/>
    </source>
</evidence>
<dbReference type="Gene3D" id="3.30.160.60">
    <property type="entry name" value="Classic Zinc Finger"/>
    <property type="match status" value="1"/>
</dbReference>
<protein>
    <recommendedName>
        <fullName evidence="3">C2H2-type domain-containing protein</fullName>
    </recommendedName>
</protein>
<keyword evidence="1" id="KW-0479">Metal-binding</keyword>
<feature type="compositionally biased region" description="Basic residues" evidence="2">
    <location>
        <begin position="216"/>
        <end position="230"/>
    </location>
</feature>
<feature type="region of interest" description="Disordered" evidence="2">
    <location>
        <begin position="260"/>
        <end position="369"/>
    </location>
</feature>
<keyword evidence="1" id="KW-0863">Zinc-finger</keyword>
<evidence type="ECO:0000313" key="5">
    <source>
        <dbReference type="Proteomes" id="UP000194127"/>
    </source>
</evidence>
<name>A0A1X6MX57_9APHY</name>
<feature type="compositionally biased region" description="Acidic residues" evidence="2">
    <location>
        <begin position="76"/>
        <end position="92"/>
    </location>
</feature>
<dbReference type="Proteomes" id="UP000194127">
    <property type="component" value="Unassembled WGS sequence"/>
</dbReference>
<accession>A0A1X6MX57</accession>
<feature type="region of interest" description="Disordered" evidence="2">
    <location>
        <begin position="74"/>
        <end position="235"/>
    </location>
</feature>
<dbReference type="AlphaFoldDB" id="A0A1X6MX57"/>
<keyword evidence="1" id="KW-0862">Zinc</keyword>
<feature type="compositionally biased region" description="Basic and acidic residues" evidence="2">
    <location>
        <begin position="326"/>
        <end position="337"/>
    </location>
</feature>
<feature type="region of interest" description="Disordered" evidence="2">
    <location>
        <begin position="1"/>
        <end position="51"/>
    </location>
</feature>
<dbReference type="EMBL" id="KZ110599">
    <property type="protein sequence ID" value="OSX60944.1"/>
    <property type="molecule type" value="Genomic_DNA"/>
</dbReference>
<dbReference type="InterPro" id="IPR013087">
    <property type="entry name" value="Znf_C2H2_type"/>
</dbReference>
<keyword evidence="5" id="KW-1185">Reference proteome</keyword>
<dbReference type="GeneID" id="36333841"/>
<dbReference type="GO" id="GO:0008270">
    <property type="term" value="F:zinc ion binding"/>
    <property type="evidence" value="ECO:0007669"/>
    <property type="project" value="UniProtKB-KW"/>
</dbReference>
<feature type="compositionally biased region" description="Basic and acidic residues" evidence="2">
    <location>
        <begin position="271"/>
        <end position="283"/>
    </location>
</feature>
<evidence type="ECO:0000256" key="1">
    <source>
        <dbReference type="PROSITE-ProRule" id="PRU00042"/>
    </source>
</evidence>
<proteinExistence type="predicted"/>
<dbReference type="PROSITE" id="PS50157">
    <property type="entry name" value="ZINC_FINGER_C2H2_2"/>
    <property type="match status" value="1"/>
</dbReference>
<sequence>MARSSSMSMPQEDGAPVAGPSRFPGALGDSTDRNGERADLSPIQTSRGDPVSLAIAPGLLYAEQGATTRRYKVSIDEDDSEEEELDAYDDGANDNKDDAYNEDDAFILDTDDEDNEVESADLDDDVNFEATGDLPLVAPPLDRPITHSHTRASYGNSGLTMPDVSRGQKRRADEDGEEDDADERAVKKARKGKAKDISQTKQKTKVNAKDTAKTKGNAKAKGKAKRKAKAKAGNAKIKVRGIGGQFPCLKPGCTKSFRRITDRNRHLRSSCSKEKTGDLEKPRCSHCNKQFSRDDAVKRHIDDGACPAYKQPPGESKESGASSDGNDGKRKGGDKGGRGGGNGKGGRGGGRSGRGRGRGGRGRGRGGHA</sequence>
<dbReference type="RefSeq" id="XP_024337738.1">
    <property type="nucleotide sequence ID" value="XM_024488892.1"/>
</dbReference>
<feature type="compositionally biased region" description="Acidic residues" evidence="2">
    <location>
        <begin position="100"/>
        <end position="127"/>
    </location>
</feature>